<evidence type="ECO:0000313" key="14">
    <source>
        <dbReference type="Proteomes" id="UP000515823"/>
    </source>
</evidence>
<dbReference type="GO" id="GO:0034335">
    <property type="term" value="F:DNA negative supercoiling activity"/>
    <property type="evidence" value="ECO:0007669"/>
    <property type="project" value="UniProtKB-ARBA"/>
</dbReference>
<feature type="domain" description="Toprim" evidence="12">
    <location>
        <begin position="420"/>
        <end position="534"/>
    </location>
</feature>
<dbReference type="HAMAP" id="MF_01898">
    <property type="entry name" value="GyrB"/>
    <property type="match status" value="1"/>
</dbReference>
<evidence type="ECO:0000256" key="7">
    <source>
        <dbReference type="ARBA" id="ARBA00023029"/>
    </source>
</evidence>
<dbReference type="InterPro" id="IPR001241">
    <property type="entry name" value="Topo_IIA"/>
</dbReference>
<feature type="binding site" evidence="11">
    <location>
        <position position="499"/>
    </location>
    <ligand>
        <name>Mg(2+)</name>
        <dbReference type="ChEBI" id="CHEBI:18420"/>
        <label>1</label>
        <note>catalytic</note>
    </ligand>
</feature>
<comment type="function">
    <text evidence="11">A type II topoisomerase that negatively supercoils closed circular double-stranded (ds) DNA in an ATP-dependent manner to modulate DNA topology and maintain chromosomes in an underwound state. Negative supercoiling favors strand separation, and DNA replication, transcription, recombination and repair, all of which involve strand separation. Also able to catalyze the interconversion of other topological isomers of dsDNA rings, including catenanes and knotted rings. Type II topoisomerases break and join 2 DNA strands simultaneously in an ATP-dependent manner.</text>
</comment>
<keyword evidence="5 11" id="KW-0067">ATP-binding</keyword>
<evidence type="ECO:0000256" key="8">
    <source>
        <dbReference type="ARBA" id="ARBA00023125"/>
    </source>
</evidence>
<sequence>MSSDYSADQIQVLEGLEAVRKRPGMYIGSTSSRGLHHLVYEIVDNSVDEALAGFCDTIEVTINQDDSITVIDNGRGMPVDEHPKMKVPAVEVIFTQLHAGGKFGGGAYKVSGGLHGVGASVVNALSDWLEVTIYRDGNIYRQRYEKGKTVKKLEIIGACKKSKHGSMVTFKPDSSIFEETVYDFDVLKQRLREMAFLTKGLKIILKDEREGSKQDREFHYEGGIREFVQYLNRSKEALYPTIIYCEGKIDGVAVEVAIQHNDSYTESAYSFVNNINTPEGGTHMAGFRNALTKTFNDYARKNNLLKEKEANLTGDDIREGMTAIISVKLEDPQFEGQTKQKLGNSEARSAVDSVVSEQLTYYLEQNPQIAKIICEKSILAQRARAAARKARDLTRRKTALESTTLPGKLADCSDKNPENCEIYIVEGDSAGGSAKTARSRNTQAILPLRGKILNVEKARLDKIYANAEIKAMITAFGTGIHEDFDISKLRYHKIIIMTDADVDGAHISTLLLTFLYRFMPELIKQGYVYLAQPPLYKVEKNKKVWYAYDDNELNNILKEVGRDNNNKIQRYKGLGEMDPEQLWETTMDPERRILLRVTMDEEASSEIDLTFTTLMGDKVEPRREFIELNARYGELDV</sequence>
<dbReference type="InterPro" id="IPR013760">
    <property type="entry name" value="Topo_IIA-like_dom_sf"/>
</dbReference>
<dbReference type="CDD" id="cd16928">
    <property type="entry name" value="HATPase_GyrB-like"/>
    <property type="match status" value="1"/>
</dbReference>
<dbReference type="Proteomes" id="UP000515823">
    <property type="component" value="Chromosome"/>
</dbReference>
<dbReference type="GO" id="GO:0005524">
    <property type="term" value="F:ATP binding"/>
    <property type="evidence" value="ECO:0007669"/>
    <property type="project" value="UniProtKB-UniRule"/>
</dbReference>
<keyword evidence="8" id="KW-0238">DNA-binding</keyword>
<dbReference type="AlphaFoldDB" id="A0A7G9G112"/>
<dbReference type="FunFam" id="3.30.565.10:FF:000002">
    <property type="entry name" value="DNA gyrase subunit B"/>
    <property type="match status" value="1"/>
</dbReference>
<comment type="miscellaneous">
    <text evidence="11">Few gyrases are as efficient as E.coli at forming negative supercoils. Not all organisms have 2 type II topoisomerases; in organisms with a single type II topoisomerase this enzyme also has to decatenate newly replicated chromosomes.</text>
</comment>
<dbReference type="PANTHER" id="PTHR45866:SF1">
    <property type="entry name" value="DNA GYRASE SUBUNIT B, MITOCHONDRIAL"/>
    <property type="match status" value="1"/>
</dbReference>
<keyword evidence="11" id="KW-0963">Cytoplasm</keyword>
<evidence type="ECO:0000256" key="6">
    <source>
        <dbReference type="ARBA" id="ARBA00022842"/>
    </source>
</evidence>
<keyword evidence="9 11" id="KW-0413">Isomerase</keyword>
<evidence type="ECO:0000313" key="13">
    <source>
        <dbReference type="EMBL" id="QNM04494.1"/>
    </source>
</evidence>
<dbReference type="InterPro" id="IPR036890">
    <property type="entry name" value="HATPase_C_sf"/>
</dbReference>
<dbReference type="RefSeq" id="WP_249300918.1">
    <property type="nucleotide sequence ID" value="NZ_CP060634.1"/>
</dbReference>
<keyword evidence="3 11" id="KW-0479">Metal-binding</keyword>
<protein>
    <recommendedName>
        <fullName evidence="11">DNA gyrase subunit B</fullName>
        <ecNumber evidence="11">5.6.2.2</ecNumber>
    </recommendedName>
</protein>
<dbReference type="NCBIfam" id="NF011501">
    <property type="entry name" value="PRK14939.1"/>
    <property type="match status" value="1"/>
</dbReference>
<dbReference type="PRINTS" id="PR00418">
    <property type="entry name" value="TPI2FAMILY"/>
</dbReference>
<evidence type="ECO:0000256" key="5">
    <source>
        <dbReference type="ARBA" id="ARBA00022840"/>
    </source>
</evidence>
<feature type="binding site" evidence="11">
    <location>
        <position position="499"/>
    </location>
    <ligand>
        <name>Mg(2+)</name>
        <dbReference type="ChEBI" id="CHEBI:18420"/>
        <label>2</label>
    </ligand>
</feature>
<keyword evidence="6 11" id="KW-0460">Magnesium</keyword>
<dbReference type="InterPro" id="IPR003594">
    <property type="entry name" value="HATPase_dom"/>
</dbReference>
<comment type="subunit">
    <text evidence="10">Heterotetramer composed of ParC and ParE.</text>
</comment>
<dbReference type="GO" id="GO:0005694">
    <property type="term" value="C:chromosome"/>
    <property type="evidence" value="ECO:0007669"/>
    <property type="project" value="InterPro"/>
</dbReference>
<dbReference type="SMART" id="SM00433">
    <property type="entry name" value="TOP2c"/>
    <property type="match status" value="1"/>
</dbReference>
<dbReference type="InterPro" id="IPR002288">
    <property type="entry name" value="DNA_gyrase_B_C"/>
</dbReference>
<dbReference type="Gene3D" id="3.40.50.670">
    <property type="match status" value="1"/>
</dbReference>
<dbReference type="InterPro" id="IPR006171">
    <property type="entry name" value="TOPRIM_dom"/>
</dbReference>
<evidence type="ECO:0000256" key="2">
    <source>
        <dbReference type="ARBA" id="ARBA00010708"/>
    </source>
</evidence>
<dbReference type="Gene3D" id="3.30.565.10">
    <property type="entry name" value="Histidine kinase-like ATPase, C-terminal domain"/>
    <property type="match status" value="1"/>
</dbReference>
<reference evidence="13 14" key="1">
    <citation type="submission" date="2020-08" db="EMBL/GenBank/DDBJ databases">
        <authorList>
            <person name="Liu C."/>
            <person name="Sun Q."/>
        </authorList>
    </citation>
    <scope>NUCLEOTIDE SEQUENCE [LARGE SCALE GENOMIC DNA]</scope>
    <source>
        <strain evidence="13 14">NSJ-38</strain>
    </source>
</reference>
<dbReference type="NCBIfam" id="TIGR01059">
    <property type="entry name" value="gyrB"/>
    <property type="match status" value="1"/>
</dbReference>
<dbReference type="InterPro" id="IPR014721">
    <property type="entry name" value="Ribsml_uS5_D2-typ_fold_subgr"/>
</dbReference>
<comment type="subcellular location">
    <subcellularLocation>
        <location evidence="11">Cytoplasm</location>
    </subcellularLocation>
</comment>
<feature type="site" description="Interaction with DNA" evidence="11">
    <location>
        <position position="454"/>
    </location>
</feature>
<dbReference type="EC" id="5.6.2.2" evidence="11"/>
<dbReference type="SMART" id="SM00387">
    <property type="entry name" value="HATPase_c"/>
    <property type="match status" value="1"/>
</dbReference>
<dbReference type="InterPro" id="IPR018522">
    <property type="entry name" value="TopoIIA_CS"/>
</dbReference>
<dbReference type="CDD" id="cd03366">
    <property type="entry name" value="TOPRIM_TopoIIA_GyrB"/>
    <property type="match status" value="1"/>
</dbReference>
<evidence type="ECO:0000256" key="1">
    <source>
        <dbReference type="ARBA" id="ARBA00000185"/>
    </source>
</evidence>
<dbReference type="FunFam" id="3.40.50.670:FF:000002">
    <property type="entry name" value="DNA gyrase subunit B"/>
    <property type="match status" value="1"/>
</dbReference>
<dbReference type="KEGG" id="qdo:H9Q78_08335"/>
<dbReference type="SUPFAM" id="SSF56719">
    <property type="entry name" value="Type II DNA topoisomerase"/>
    <property type="match status" value="1"/>
</dbReference>
<dbReference type="SUPFAM" id="SSF55874">
    <property type="entry name" value="ATPase domain of HSP90 chaperone/DNA topoisomerase II/histidine kinase"/>
    <property type="match status" value="1"/>
</dbReference>
<comment type="similarity">
    <text evidence="2 11">Belongs to the type II topoisomerase GyrB family.</text>
</comment>
<dbReference type="GO" id="GO:0005737">
    <property type="term" value="C:cytoplasm"/>
    <property type="evidence" value="ECO:0007669"/>
    <property type="project" value="UniProtKB-SubCell"/>
</dbReference>
<dbReference type="InterPro" id="IPR013506">
    <property type="entry name" value="Topo_IIA_bsu_dom2"/>
</dbReference>
<comment type="cofactor">
    <cofactor evidence="11">
        <name>Mg(2+)</name>
        <dbReference type="ChEBI" id="CHEBI:18420"/>
    </cofactor>
    <cofactor evidence="11">
        <name>Mn(2+)</name>
        <dbReference type="ChEBI" id="CHEBI:29035"/>
    </cofactor>
    <cofactor evidence="11">
        <name>Ca(2+)</name>
        <dbReference type="ChEBI" id="CHEBI:29108"/>
    </cofactor>
    <text evidence="11">Binds two Mg(2+) per subunit. The magnesium ions form salt bridges with both the protein and the DNA. Can also accept other divalent metal cations, such as Mn(2+) or Ca(2+).</text>
</comment>
<dbReference type="FunFam" id="3.30.230.10:FF:000005">
    <property type="entry name" value="DNA gyrase subunit B"/>
    <property type="match status" value="1"/>
</dbReference>
<dbReference type="GO" id="GO:0006261">
    <property type="term" value="P:DNA-templated DNA replication"/>
    <property type="evidence" value="ECO:0007669"/>
    <property type="project" value="UniProtKB-UniRule"/>
</dbReference>
<name>A0A7G9G112_9FIRM</name>
<dbReference type="PANTHER" id="PTHR45866">
    <property type="entry name" value="DNA GYRASE/TOPOISOMERASE SUBUNIT B"/>
    <property type="match status" value="1"/>
</dbReference>
<dbReference type="SUPFAM" id="SSF54211">
    <property type="entry name" value="Ribosomal protein S5 domain 2-like"/>
    <property type="match status" value="1"/>
</dbReference>
<dbReference type="Pfam" id="PF00986">
    <property type="entry name" value="DNA_gyraseB_C"/>
    <property type="match status" value="1"/>
</dbReference>
<feature type="binding site" evidence="11">
    <location>
        <position position="501"/>
    </location>
    <ligand>
        <name>Mg(2+)</name>
        <dbReference type="ChEBI" id="CHEBI:18420"/>
        <label>2</label>
    </ligand>
</feature>
<proteinExistence type="inferred from homology"/>
<gene>
    <name evidence="11 13" type="primary">gyrB</name>
    <name evidence="13" type="ORF">H9Q78_08335</name>
</gene>
<dbReference type="Pfam" id="PF00204">
    <property type="entry name" value="DNA_gyraseB"/>
    <property type="match status" value="1"/>
</dbReference>
<dbReference type="PRINTS" id="PR01159">
    <property type="entry name" value="DNAGYRASEB"/>
</dbReference>
<dbReference type="InterPro" id="IPR013759">
    <property type="entry name" value="Topo_IIA_B_C"/>
</dbReference>
<dbReference type="InterPro" id="IPR034160">
    <property type="entry name" value="TOPRIM_GyrB"/>
</dbReference>
<dbReference type="GO" id="GO:0003677">
    <property type="term" value="F:DNA binding"/>
    <property type="evidence" value="ECO:0007669"/>
    <property type="project" value="UniProtKB-KW"/>
</dbReference>
<feature type="binding site" evidence="11">
    <location>
        <position position="426"/>
    </location>
    <ligand>
        <name>Mg(2+)</name>
        <dbReference type="ChEBI" id="CHEBI:18420"/>
        <label>1</label>
        <note>catalytic</note>
    </ligand>
</feature>
<comment type="subunit">
    <text evidence="11">Heterotetramer, composed of two GyrA and two GyrB chains. In the heterotetramer, GyrA contains the active site tyrosine that forms a transient covalent intermediate with DNA, while GyrB binds cofactors and catalyzes ATP hydrolysis.</text>
</comment>
<dbReference type="Gene3D" id="3.30.230.10">
    <property type="match status" value="1"/>
</dbReference>
<keyword evidence="14" id="KW-1185">Reference proteome</keyword>
<keyword evidence="4 11" id="KW-0547">Nucleotide-binding</keyword>
<evidence type="ECO:0000256" key="10">
    <source>
        <dbReference type="ARBA" id="ARBA00063644"/>
    </source>
</evidence>
<dbReference type="PROSITE" id="PS00177">
    <property type="entry name" value="TOPOISOMERASE_II"/>
    <property type="match status" value="1"/>
</dbReference>
<evidence type="ECO:0000256" key="3">
    <source>
        <dbReference type="ARBA" id="ARBA00022723"/>
    </source>
</evidence>
<dbReference type="GO" id="GO:0006265">
    <property type="term" value="P:DNA topological change"/>
    <property type="evidence" value="ECO:0007669"/>
    <property type="project" value="UniProtKB-UniRule"/>
</dbReference>
<dbReference type="InterPro" id="IPR000565">
    <property type="entry name" value="Topo_IIA_B"/>
</dbReference>
<dbReference type="PROSITE" id="PS50880">
    <property type="entry name" value="TOPRIM"/>
    <property type="match status" value="1"/>
</dbReference>
<comment type="catalytic activity">
    <reaction evidence="1 11">
        <text>ATP-dependent breakage, passage and rejoining of double-stranded DNA.</text>
        <dbReference type="EC" id="5.6.2.2"/>
    </reaction>
</comment>
<dbReference type="Pfam" id="PF01751">
    <property type="entry name" value="Toprim"/>
    <property type="match status" value="1"/>
</dbReference>
<dbReference type="InterPro" id="IPR011557">
    <property type="entry name" value="GyrB"/>
</dbReference>
<dbReference type="EMBL" id="CP060634">
    <property type="protein sequence ID" value="QNM04494.1"/>
    <property type="molecule type" value="Genomic_DNA"/>
</dbReference>
<dbReference type="NCBIfam" id="NF004189">
    <property type="entry name" value="PRK05644.1"/>
    <property type="match status" value="1"/>
</dbReference>
<organism evidence="13 14">
    <name type="scientific">Qiania dongpingensis</name>
    <dbReference type="NCBI Taxonomy" id="2763669"/>
    <lineage>
        <taxon>Bacteria</taxon>
        <taxon>Bacillati</taxon>
        <taxon>Bacillota</taxon>
        <taxon>Clostridia</taxon>
        <taxon>Lachnospirales</taxon>
        <taxon>Lachnospiraceae</taxon>
        <taxon>Qiania</taxon>
    </lineage>
</organism>
<keyword evidence="7 11" id="KW-0799">Topoisomerase</keyword>
<dbReference type="InterPro" id="IPR020568">
    <property type="entry name" value="Ribosomal_Su5_D2-typ_SF"/>
</dbReference>
<evidence type="ECO:0000256" key="9">
    <source>
        <dbReference type="ARBA" id="ARBA00023235"/>
    </source>
</evidence>
<accession>A0A7G9G112</accession>
<dbReference type="GO" id="GO:0046872">
    <property type="term" value="F:metal ion binding"/>
    <property type="evidence" value="ECO:0007669"/>
    <property type="project" value="UniProtKB-KW"/>
</dbReference>
<evidence type="ECO:0000259" key="12">
    <source>
        <dbReference type="PROSITE" id="PS50880"/>
    </source>
</evidence>
<evidence type="ECO:0000256" key="11">
    <source>
        <dbReference type="HAMAP-Rule" id="MF_01898"/>
    </source>
</evidence>
<dbReference type="Pfam" id="PF02518">
    <property type="entry name" value="HATPase_c"/>
    <property type="match status" value="1"/>
</dbReference>
<dbReference type="CDD" id="cd00822">
    <property type="entry name" value="TopoII_Trans_DNA_gyrase"/>
    <property type="match status" value="1"/>
</dbReference>
<feature type="site" description="Interaction with DNA" evidence="11">
    <location>
        <position position="451"/>
    </location>
</feature>
<evidence type="ECO:0000256" key="4">
    <source>
        <dbReference type="ARBA" id="ARBA00022741"/>
    </source>
</evidence>